<keyword evidence="2" id="KW-0433">Leucine-rich repeat</keyword>
<dbReference type="InterPro" id="IPR032675">
    <property type="entry name" value="LRR_dom_sf"/>
</dbReference>
<dbReference type="EMBL" id="NMUH01002064">
    <property type="protein sequence ID" value="MQL97546.1"/>
    <property type="molecule type" value="Genomic_DNA"/>
</dbReference>
<organism evidence="10 11">
    <name type="scientific">Colocasia esculenta</name>
    <name type="common">Wild taro</name>
    <name type="synonym">Arum esculentum</name>
    <dbReference type="NCBI Taxonomy" id="4460"/>
    <lineage>
        <taxon>Eukaryota</taxon>
        <taxon>Viridiplantae</taxon>
        <taxon>Streptophyta</taxon>
        <taxon>Embryophyta</taxon>
        <taxon>Tracheophyta</taxon>
        <taxon>Spermatophyta</taxon>
        <taxon>Magnoliopsida</taxon>
        <taxon>Liliopsida</taxon>
        <taxon>Araceae</taxon>
        <taxon>Aroideae</taxon>
        <taxon>Colocasieae</taxon>
        <taxon>Colocasia</taxon>
    </lineage>
</organism>
<dbReference type="OrthoDB" id="786072at2759"/>
<name>A0A843VRE5_COLES</name>
<dbReference type="AlphaFoldDB" id="A0A843VRE5"/>
<dbReference type="FunFam" id="1.10.10.10:FF:000322">
    <property type="entry name" value="Probable disease resistance protein At1g63360"/>
    <property type="match status" value="1"/>
</dbReference>
<dbReference type="GO" id="GO:0002758">
    <property type="term" value="P:innate immune response-activating signaling pathway"/>
    <property type="evidence" value="ECO:0007669"/>
    <property type="project" value="UniProtKB-ARBA"/>
</dbReference>
<sequence>MAESAVALLLGKLSELLSRNLDLVLQLDINIRSLQNKLALLQAFLKDADARRRDSERVKVWINQVRNVAFQAEDAIDRYLYEVQFQRRDGIMGSLKYYANHAGRLKIRRHLAIEIEGIKQMLQEITASKLDFGIELKESEGEASSSYHGLLQSPPKPMPMVEETNVVGFEQDAKILREKLLGGNPRRVAVSIVGMGGLGKTTLATQVYNSDDVKKHFDCQGCVYISQKWEHRELLQSILEKIVNPSKEEIAKMTSPDMENKLKEYLSTRKYLLVIDDIWDSAAWDAVRGALPEGKDGSRIVVTTRREEVARYVDPKGFIHKPQCLDKEKSWDLFCLRDFGSKGGCPEGLREIGEKMVSECAGLPLAITVLGGLLSRKQKTKMEWEKVLKRITYELHEGEDGQNIQRILRLSYDALPYYLRSCFIYFGFFPEDSVIYAEELIQLWVAEGFIQERGQQTMEEVAADYLEELVDRSMIQVVKRNLTGGVKTCRVHDLLLDLSISQGEEEKFLCINVVGNHLSANNVGSAAAPRRVAVHSRGSFFKDNNPSWLGSVRSMFWYSDHPFNLPFPVNDLKLLMVLNIKTSYDIRLLKQIELLVHLRFLGLEGMSIVIHPSSIGMLRNLRMLRNLQTLRLSFWCSLPSTILKIDTLRHIIVDEFYLKGKNGKNVNCMANLQTLGTIKAGSWMGRCLGEFTNLRVLKIKCILANHATILSGCLEKMRFLNKLELEFYFEIEVCTMVVKFVLAALVNCNVLHKLAINCDVRYRSNISRSDSLTALDRRKSQLQRQLSPQQHQSLQFPSSLVKLTSNIPNLLSKQEEASLRCLPNLKILRLQRNA</sequence>
<evidence type="ECO:0000313" key="10">
    <source>
        <dbReference type="EMBL" id="MQL97546.1"/>
    </source>
</evidence>
<dbReference type="InterPro" id="IPR036388">
    <property type="entry name" value="WH-like_DNA-bd_sf"/>
</dbReference>
<evidence type="ECO:0000259" key="7">
    <source>
        <dbReference type="Pfam" id="PF18052"/>
    </source>
</evidence>
<dbReference type="InterPro" id="IPR058922">
    <property type="entry name" value="WHD_DRP"/>
</dbReference>
<dbReference type="GO" id="GO:0042742">
    <property type="term" value="P:defense response to bacterium"/>
    <property type="evidence" value="ECO:0007669"/>
    <property type="project" value="UniProtKB-ARBA"/>
</dbReference>
<keyword evidence="3" id="KW-0677">Repeat</keyword>
<keyword evidence="11" id="KW-1185">Reference proteome</keyword>
<feature type="domain" description="Disease resistance protein winged helix" evidence="8">
    <location>
        <begin position="429"/>
        <end position="498"/>
    </location>
</feature>
<comment type="caution">
    <text evidence="10">The sequence shown here is derived from an EMBL/GenBank/DDBJ whole genome shotgun (WGS) entry which is preliminary data.</text>
</comment>
<reference evidence="10" key="1">
    <citation type="submission" date="2017-07" db="EMBL/GenBank/DDBJ databases">
        <title>Taro Niue Genome Assembly and Annotation.</title>
        <authorList>
            <person name="Atibalentja N."/>
            <person name="Keating K."/>
            <person name="Fields C.J."/>
        </authorList>
    </citation>
    <scope>NUCLEOTIDE SEQUENCE</scope>
    <source>
        <strain evidence="10">Niue_2</strain>
        <tissue evidence="10">Leaf</tissue>
    </source>
</reference>
<dbReference type="Gene3D" id="1.20.5.4130">
    <property type="match status" value="1"/>
</dbReference>
<dbReference type="Pfam" id="PF00931">
    <property type="entry name" value="NB-ARC"/>
    <property type="match status" value="1"/>
</dbReference>
<dbReference type="Gene3D" id="3.80.10.10">
    <property type="entry name" value="Ribonuclease Inhibitor"/>
    <property type="match status" value="1"/>
</dbReference>
<dbReference type="PANTHER" id="PTHR23155:SF1205">
    <property type="entry name" value="DISEASE RESISTANCE PROTEIN RPM1"/>
    <property type="match status" value="1"/>
</dbReference>
<keyword evidence="4" id="KW-0547">Nucleotide-binding</keyword>
<dbReference type="GO" id="GO:0043531">
    <property type="term" value="F:ADP binding"/>
    <property type="evidence" value="ECO:0007669"/>
    <property type="project" value="InterPro"/>
</dbReference>
<evidence type="ECO:0000256" key="4">
    <source>
        <dbReference type="ARBA" id="ARBA00022741"/>
    </source>
</evidence>
<dbReference type="InterPro" id="IPR042197">
    <property type="entry name" value="Apaf_helical"/>
</dbReference>
<evidence type="ECO:0000256" key="5">
    <source>
        <dbReference type="ARBA" id="ARBA00022821"/>
    </source>
</evidence>
<dbReference type="InterPro" id="IPR002182">
    <property type="entry name" value="NB-ARC"/>
</dbReference>
<keyword evidence="5" id="KW-0611">Plant defense</keyword>
<dbReference type="PANTHER" id="PTHR23155">
    <property type="entry name" value="DISEASE RESISTANCE PROTEIN RP"/>
    <property type="match status" value="1"/>
</dbReference>
<proteinExistence type="inferred from homology"/>
<feature type="domain" description="NB-ARC" evidence="6">
    <location>
        <begin position="171"/>
        <end position="337"/>
    </location>
</feature>
<dbReference type="Gene3D" id="1.10.8.430">
    <property type="entry name" value="Helical domain of apoptotic protease-activating factors"/>
    <property type="match status" value="1"/>
</dbReference>
<dbReference type="Gene3D" id="1.10.10.10">
    <property type="entry name" value="Winged helix-like DNA-binding domain superfamily/Winged helix DNA-binding domain"/>
    <property type="match status" value="1"/>
</dbReference>
<dbReference type="FunFam" id="3.40.50.300:FF:001091">
    <property type="entry name" value="Probable disease resistance protein At1g61300"/>
    <property type="match status" value="1"/>
</dbReference>
<evidence type="ECO:0000313" key="11">
    <source>
        <dbReference type="Proteomes" id="UP000652761"/>
    </source>
</evidence>
<dbReference type="Gene3D" id="3.40.50.300">
    <property type="entry name" value="P-loop containing nucleotide triphosphate hydrolases"/>
    <property type="match status" value="1"/>
</dbReference>
<dbReference type="InterPro" id="IPR027417">
    <property type="entry name" value="P-loop_NTPase"/>
</dbReference>
<dbReference type="Pfam" id="PF18052">
    <property type="entry name" value="Rx_N"/>
    <property type="match status" value="1"/>
</dbReference>
<comment type="similarity">
    <text evidence="1">Belongs to the disease resistance NB-LRR family.</text>
</comment>
<feature type="domain" description="Disease resistance R13L4/SHOC-2-like LRR" evidence="9">
    <location>
        <begin position="552"/>
        <end position="757"/>
    </location>
</feature>
<accession>A0A843VRE5</accession>
<evidence type="ECO:0000259" key="8">
    <source>
        <dbReference type="Pfam" id="PF23559"/>
    </source>
</evidence>
<dbReference type="InterPro" id="IPR044974">
    <property type="entry name" value="Disease_R_plants"/>
</dbReference>
<evidence type="ECO:0000256" key="3">
    <source>
        <dbReference type="ARBA" id="ARBA00022737"/>
    </source>
</evidence>
<gene>
    <name evidence="10" type="ORF">Taro_030229</name>
</gene>
<evidence type="ECO:0000259" key="9">
    <source>
        <dbReference type="Pfam" id="PF23598"/>
    </source>
</evidence>
<dbReference type="Pfam" id="PF23598">
    <property type="entry name" value="LRR_14"/>
    <property type="match status" value="1"/>
</dbReference>
<dbReference type="InterPro" id="IPR041118">
    <property type="entry name" value="Rx_N"/>
</dbReference>
<protein>
    <submittedName>
        <fullName evidence="10">Uncharacterized protein</fullName>
    </submittedName>
</protein>
<evidence type="ECO:0000259" key="6">
    <source>
        <dbReference type="Pfam" id="PF00931"/>
    </source>
</evidence>
<dbReference type="InterPro" id="IPR038005">
    <property type="entry name" value="RX-like_CC"/>
</dbReference>
<dbReference type="InterPro" id="IPR055414">
    <property type="entry name" value="LRR_R13L4/SHOC2-like"/>
</dbReference>
<dbReference type="SUPFAM" id="SSF52058">
    <property type="entry name" value="L domain-like"/>
    <property type="match status" value="1"/>
</dbReference>
<dbReference type="PRINTS" id="PR00364">
    <property type="entry name" value="DISEASERSIST"/>
</dbReference>
<dbReference type="Pfam" id="PF23559">
    <property type="entry name" value="WHD_DRP"/>
    <property type="match status" value="1"/>
</dbReference>
<dbReference type="CDD" id="cd14798">
    <property type="entry name" value="RX-CC_like"/>
    <property type="match status" value="1"/>
</dbReference>
<feature type="domain" description="Disease resistance N-terminal" evidence="7">
    <location>
        <begin position="5"/>
        <end position="87"/>
    </location>
</feature>
<dbReference type="SUPFAM" id="SSF52540">
    <property type="entry name" value="P-loop containing nucleoside triphosphate hydrolases"/>
    <property type="match status" value="1"/>
</dbReference>
<dbReference type="FunFam" id="1.10.8.430:FF:000003">
    <property type="entry name" value="Probable disease resistance protein At5g66910"/>
    <property type="match status" value="1"/>
</dbReference>
<evidence type="ECO:0000256" key="1">
    <source>
        <dbReference type="ARBA" id="ARBA00008894"/>
    </source>
</evidence>
<evidence type="ECO:0000256" key="2">
    <source>
        <dbReference type="ARBA" id="ARBA00022614"/>
    </source>
</evidence>
<dbReference type="Proteomes" id="UP000652761">
    <property type="component" value="Unassembled WGS sequence"/>
</dbReference>
<dbReference type="GO" id="GO:0009626">
    <property type="term" value="P:plant-type hypersensitive response"/>
    <property type="evidence" value="ECO:0007669"/>
    <property type="project" value="UniProtKB-ARBA"/>
</dbReference>